<sequence>MIDRLVRSALQTGCLSVESEGLIRQLLNSQLQSEVDLKALQLLHSAVQQGRVQREAPESVAPPGL</sequence>
<accession>A0A6M8BKB3</accession>
<dbReference type="KEGG" id="theu:HPC62_00080"/>
<keyword evidence="2" id="KW-1185">Reference proteome</keyword>
<dbReference type="AlphaFoldDB" id="A0A6M8BKB3"/>
<gene>
    <name evidence="1" type="ORF">HPC62_00080</name>
</gene>
<reference evidence="1 2" key="1">
    <citation type="submission" date="2020-05" db="EMBL/GenBank/DDBJ databases">
        <title>Complete genome sequence of of a novel Thermoleptolyngbya strain isolated from hot springs of Ganzi, Sichuan China.</title>
        <authorList>
            <person name="Tang J."/>
            <person name="Daroch M."/>
            <person name="Li L."/>
            <person name="Waleron K."/>
            <person name="Waleron M."/>
            <person name="Waleron M."/>
        </authorList>
    </citation>
    <scope>NUCLEOTIDE SEQUENCE [LARGE SCALE GENOMIC DNA]</scope>
    <source>
        <strain evidence="1 2">PKUAC-SCTA183</strain>
    </source>
</reference>
<evidence type="ECO:0000313" key="1">
    <source>
        <dbReference type="EMBL" id="QKD84670.1"/>
    </source>
</evidence>
<proteinExistence type="predicted"/>
<name>A0A6M8BKB3_9CYAN</name>
<evidence type="ECO:0000313" key="2">
    <source>
        <dbReference type="Proteomes" id="UP000505210"/>
    </source>
</evidence>
<organism evidence="1 2">
    <name type="scientific">Thermoleptolyngbya sichuanensis A183</name>
    <dbReference type="NCBI Taxonomy" id="2737172"/>
    <lineage>
        <taxon>Bacteria</taxon>
        <taxon>Bacillati</taxon>
        <taxon>Cyanobacteriota</taxon>
        <taxon>Cyanophyceae</taxon>
        <taxon>Oculatellales</taxon>
        <taxon>Oculatellaceae</taxon>
        <taxon>Thermoleptolyngbya</taxon>
        <taxon>Thermoleptolyngbya sichuanensis</taxon>
    </lineage>
</organism>
<protein>
    <submittedName>
        <fullName evidence="1">Uncharacterized protein</fullName>
    </submittedName>
</protein>
<dbReference type="Proteomes" id="UP000505210">
    <property type="component" value="Chromosome"/>
</dbReference>
<dbReference type="EMBL" id="CP053661">
    <property type="protein sequence ID" value="QKD84670.1"/>
    <property type="molecule type" value="Genomic_DNA"/>
</dbReference>